<sequence length="233" mass="26204">LQKTGLELFIRESINIFDTNHNTAAGDSALAQTYLDADAYWDEQTDERSNCYEVLTDILKKYGATIKQSTNRWYITRPNTFSTDTIAYRTFSYLGVYSSNGTYTSYNEIDATHFYIRVDHELTRRIGIGDCEVTQAPPRRANMFKNGSFDAFTWTGGVPDHWAESGSPPEYSEDGGTLKMGSNVSASIPAEYLEATTNIYYADSVGISFDWTPTYDGSPTYKTLVLQIYSVTD</sequence>
<protein>
    <submittedName>
        <fullName evidence="1">Uncharacterized protein</fullName>
    </submittedName>
</protein>
<name>X0YSR6_9ZZZZ</name>
<reference evidence="1" key="1">
    <citation type="journal article" date="2014" name="Front. Microbiol.">
        <title>High frequency of phylogenetically diverse reductive dehalogenase-homologous genes in deep subseafloor sedimentary metagenomes.</title>
        <authorList>
            <person name="Kawai M."/>
            <person name="Futagami T."/>
            <person name="Toyoda A."/>
            <person name="Takaki Y."/>
            <person name="Nishi S."/>
            <person name="Hori S."/>
            <person name="Arai W."/>
            <person name="Tsubouchi T."/>
            <person name="Morono Y."/>
            <person name="Uchiyama I."/>
            <person name="Ito T."/>
            <person name="Fujiyama A."/>
            <person name="Inagaki F."/>
            <person name="Takami H."/>
        </authorList>
    </citation>
    <scope>NUCLEOTIDE SEQUENCE</scope>
    <source>
        <strain evidence="1">Expedition CK06-06</strain>
    </source>
</reference>
<feature type="non-terminal residue" evidence="1">
    <location>
        <position position="1"/>
    </location>
</feature>
<dbReference type="AlphaFoldDB" id="X0YSR6"/>
<dbReference type="EMBL" id="BARS01051913">
    <property type="protein sequence ID" value="GAG49837.1"/>
    <property type="molecule type" value="Genomic_DNA"/>
</dbReference>
<accession>X0YSR6</accession>
<feature type="non-terminal residue" evidence="1">
    <location>
        <position position="233"/>
    </location>
</feature>
<proteinExistence type="predicted"/>
<comment type="caution">
    <text evidence="1">The sequence shown here is derived from an EMBL/GenBank/DDBJ whole genome shotgun (WGS) entry which is preliminary data.</text>
</comment>
<gene>
    <name evidence="1" type="ORF">S01H1_77254</name>
</gene>
<evidence type="ECO:0000313" key="1">
    <source>
        <dbReference type="EMBL" id="GAG49837.1"/>
    </source>
</evidence>
<organism evidence="1">
    <name type="scientific">marine sediment metagenome</name>
    <dbReference type="NCBI Taxonomy" id="412755"/>
    <lineage>
        <taxon>unclassified sequences</taxon>
        <taxon>metagenomes</taxon>
        <taxon>ecological metagenomes</taxon>
    </lineage>
</organism>